<dbReference type="Proteomes" id="UP000789702">
    <property type="component" value="Unassembled WGS sequence"/>
</dbReference>
<reference evidence="1" key="1">
    <citation type="submission" date="2021-06" db="EMBL/GenBank/DDBJ databases">
        <authorList>
            <person name="Kallberg Y."/>
            <person name="Tangrot J."/>
            <person name="Rosling A."/>
        </authorList>
    </citation>
    <scope>NUCLEOTIDE SEQUENCE</scope>
    <source>
        <strain evidence="1">IL203A</strain>
    </source>
</reference>
<dbReference type="EMBL" id="CAJVPU010001454">
    <property type="protein sequence ID" value="CAG8481142.1"/>
    <property type="molecule type" value="Genomic_DNA"/>
</dbReference>
<proteinExistence type="predicted"/>
<accession>A0ACA9KLU0</accession>
<organism evidence="1 2">
    <name type="scientific">Dentiscutata heterogama</name>
    <dbReference type="NCBI Taxonomy" id="1316150"/>
    <lineage>
        <taxon>Eukaryota</taxon>
        <taxon>Fungi</taxon>
        <taxon>Fungi incertae sedis</taxon>
        <taxon>Mucoromycota</taxon>
        <taxon>Glomeromycotina</taxon>
        <taxon>Glomeromycetes</taxon>
        <taxon>Diversisporales</taxon>
        <taxon>Gigasporaceae</taxon>
        <taxon>Dentiscutata</taxon>
    </lineage>
</organism>
<comment type="caution">
    <text evidence="1">The sequence shown here is derived from an EMBL/GenBank/DDBJ whole genome shotgun (WGS) entry which is preliminary data.</text>
</comment>
<evidence type="ECO:0000313" key="2">
    <source>
        <dbReference type="Proteomes" id="UP000789702"/>
    </source>
</evidence>
<sequence length="106" mass="12672">MTTFRHKKVMFPLLDKTMKLWVEQVISGQIFLTNLIIKEKAAYFAQALGLPDSALKFSNSWVYKFKKQNNLQSYWLYREANSIPMEILPEQRIKFHKIIKDYLLEN</sequence>
<name>A0ACA9KLU0_9GLOM</name>
<keyword evidence="2" id="KW-1185">Reference proteome</keyword>
<gene>
    <name evidence="1" type="ORF">DHETER_LOCUS2131</name>
</gene>
<evidence type="ECO:0000313" key="1">
    <source>
        <dbReference type="EMBL" id="CAG8481142.1"/>
    </source>
</evidence>
<protein>
    <submittedName>
        <fullName evidence="1">9494_t:CDS:1</fullName>
    </submittedName>
</protein>
<feature type="non-terminal residue" evidence="1">
    <location>
        <position position="106"/>
    </location>
</feature>